<evidence type="ECO:0000256" key="1">
    <source>
        <dbReference type="SAM" id="SignalP"/>
    </source>
</evidence>
<sequence>MIRTRRVIILTLISLTALMTTAFLAQGTLPQAAAQSSTATPVLQERAGIIRFGVPVEGALNDTVFRQIWRFEATGGAVVDIRMQALSGNLDPLLVLISPLGDVLRTNDSAGGGLDAGILAYQLPFTGEYQIIARRSGDSDGRSGRTSGTYRLSLDLRSPGTAAQNTVLFIGRTVEGRLTDEQPRAVYRVELGGALALRLDLDGANRLAAVRLFNSNGVLLGEHRGLSPLDIALNLPTDAVTLLEVSAPSYEERTAVDFALSVYRLAARSELPKTLQYGRVRYAEAPKTLQWFFIGTAGDMLALEVQAEAFSGALEVDVTVGIPNELPLFRGVIGIGFEQVFTLPTTGAYSVELRAPSAQPFRYRMLLRHLGANNLSFERFATLRDQGAVVLNTAISETLPRGEVQSRWLDVADEQVVTVRAAPRSNADTLGVAVLQPDGAILAASVSRAERGAVLQNVRLPSAGRYRIAVFELALQTAREEPIAYTLRVEETDGGTLQPTVPVKGIATRANGLSIWEIAAPADALINVRLENLSPAVWQPELYVIDPNGVAIAAARGQTSRSQPLNILGAHAAEEGLYRVVVGGRVVGDFATYRLVSDVQRPFAPIAEREVSVAPVRELGAPDRYAPTPTPPPIRLSVAAQLSPLVNPSELPADQIAPLAFNTTVRGEIGRGGLVQAWRINSGSNVVIQLRATALEGTSAPRLTLWDRNGRVVGEQFNAQGAVTSFTYRIVQGGTYTVVVSMGLNGGRYLLALDSQPLVETVGVIDGTPLVYGQSVTAELQSSLESDTYFFLGTLNDVISVQAMRVTGRLAPALSLIGPSGREIIANRPTDGRYYAELPNVRLPDSGLYRLVVSNLNRTERIEGRYSLSLGLLSATRLQSRGGGVIREGEVRTGFLLAGDNEDTWLFRARRGQRASFAVFGTEPPAPAPLSLQLLDTNGQLFAAQTRTLAQNVVRLEDVLLPEDGVYRVRVVGGTQQQGIYRLQWLVAESRSGGVLSYGQTVSGILTAAHNFETWVFSGNAGDVVSVALRYVRGTRFTASFQLRAANGVPLATVADLDGSGARADVLLPFEGSYSIVVANPMPEFEGASVYALSLGLTESRARAIGGVLHYGQEALSTLYADDNTDTWVFAAQAGERVRVTVQATDRFLAPVLELRSATDEVLASALPEPLPLATARLGGTPESDFVIPADGAYALIVRSLPHSDGAPSVGGYRLSLDFTPRPVAEIDRLSYGSAVNGVLADDRPYETYIFKGAQGDLVRAQAVRESGASLSLQLRLLSADGRTLAHADSDDGDSALLSDFRLPETGEYRLIVQRFGQALGQTAGRYTVRLEGQPEARPIRSQVRYAQQVLGRLNDDTPIERFAFEGKRNDVIGVLTRATSGDLDTVVRLEREDGRLLASNDDADGVNAALSGFQLPEDGRYIVAVTRIGTRSTGSAGNYELFVNLLYQGAAESAESTQPITYGARTIGTLDAQAPERRYTFRGTRGDQIVVQLLHQNDDAPPLLELRDPASRVLASGTLEVGRTSIAPFRLPADGLYQLLVRRPLNSRARFSPFALTLDLESITTYAPNGLNGGVLTAESSVIGTFAPAETAHYWLLNGKAGEKLSLNVLRLSGEALPSVIAISPNGQRVGQTSAIGPALSASIEALTLPLDGVYTLLVLPGRISASSSYRLTVQRAAEQAEAPPRLTAGVAANGVLDAVRTHSLWSFEAEVGQSLSARLLVTSGNLEPRLLLLSADGRILAEGALLRTAEGTSSLIVSYPIAQTGVYLLRAERADALTSGSYRVLLELGSPANVPSERALAAFRIAYNQAVRGVIASGRETLWAFIGAAGDVLNISVVASTPSGGAPIPAPQLEIQDVSGRVIAAAAPEALEARETAVQGLILPADGRYIVVMRAEKSVPYTLVVQRRQDALPSNLAAAAPRPLVAGLTLQDGITPSDSADYWTFTGVAGDPVQIEASRLNGDLRLDLALYGPSGAYLAGNAAAPTVSSVALAPLRLPEDGTYFLVVTRWLGVSGQSNGGYRVRLARPTEVQIPTENAISADGRPVSGLLSADRPMEVWRFSGRADERYELRFERATEALDAQLQLLSADGQLIGEFAPFEALLVTSGQFSLPSDGQYQLVARLRDGSGLYRLRLSRLQMTQQINIGAAQVIAYNQEVQGTLESNSAQVWVFFGKATDRIAAELVPERDTLSGVSFSLLRPDGKTFTTAVRFATASRLSDIVLPSDGFYALAVQSERSAPLRYQLRLLRLQPNASYQSLLALEQPAEGILRPEQALHEWRLQAERPERLAVRLSAERGLQGLRLWIVTAEGALIAEGALQDGEIALDFQPQAGAQYAILVENLSGVQGRYQLNLRLSQPTTD</sequence>
<keyword evidence="1" id="KW-0732">Signal</keyword>
<dbReference type="InterPro" id="IPR007280">
    <property type="entry name" value="Peptidase_C_arc/bac"/>
</dbReference>
<dbReference type="Gene3D" id="2.60.120.380">
    <property type="match status" value="12"/>
</dbReference>
<comment type="caution">
    <text evidence="3">The sequence shown here is derived from an EMBL/GenBank/DDBJ whole genome shotgun (WGS) entry which is preliminary data.</text>
</comment>
<accession>A0A2M8PE17</accession>
<feature type="chain" id="PRO_5014993318" description="Peptidase C-terminal archaeal/bacterial domain-containing protein" evidence="1">
    <location>
        <begin position="26"/>
        <end position="2364"/>
    </location>
</feature>
<evidence type="ECO:0000313" key="4">
    <source>
        <dbReference type="Proteomes" id="UP000229681"/>
    </source>
</evidence>
<evidence type="ECO:0000313" key="3">
    <source>
        <dbReference type="EMBL" id="PJF35782.1"/>
    </source>
</evidence>
<reference evidence="3 4" key="1">
    <citation type="submission" date="2017-11" db="EMBL/GenBank/DDBJ databases">
        <title>Evolution of Phototrophy in the Chloroflexi Phylum Driven by Horizontal Gene Transfer.</title>
        <authorList>
            <person name="Ward L.M."/>
            <person name="Hemp J."/>
            <person name="Shih P.M."/>
            <person name="Mcglynn S.E."/>
            <person name="Fischer W."/>
        </authorList>
    </citation>
    <scope>NUCLEOTIDE SEQUENCE [LARGE SCALE GENOMIC DNA]</scope>
    <source>
        <strain evidence="3">JP3_13</strain>
    </source>
</reference>
<feature type="domain" description="Peptidase C-terminal archaeal/bacterial" evidence="2">
    <location>
        <begin position="1942"/>
        <end position="2010"/>
    </location>
</feature>
<evidence type="ECO:0000259" key="2">
    <source>
        <dbReference type="Pfam" id="PF04151"/>
    </source>
</evidence>
<dbReference type="EMBL" id="PGTM01000111">
    <property type="protein sequence ID" value="PJF35782.1"/>
    <property type="molecule type" value="Genomic_DNA"/>
</dbReference>
<organism evidence="3 4">
    <name type="scientific">Candidatus Thermofonsia Clade 1 bacterium</name>
    <dbReference type="NCBI Taxonomy" id="2364210"/>
    <lineage>
        <taxon>Bacteria</taxon>
        <taxon>Bacillati</taxon>
        <taxon>Chloroflexota</taxon>
        <taxon>Candidatus Thermofontia</taxon>
        <taxon>Candidatus Thermofonsia Clade 1</taxon>
    </lineage>
</organism>
<proteinExistence type="predicted"/>
<feature type="signal peptide" evidence="1">
    <location>
        <begin position="1"/>
        <end position="25"/>
    </location>
</feature>
<protein>
    <recommendedName>
        <fullName evidence="2">Peptidase C-terminal archaeal/bacterial domain-containing protein</fullName>
    </recommendedName>
</protein>
<name>A0A2M8PE17_9CHLR</name>
<dbReference type="Proteomes" id="UP000229681">
    <property type="component" value="Unassembled WGS sequence"/>
</dbReference>
<gene>
    <name evidence="3" type="ORF">CUN49_08785</name>
</gene>
<dbReference type="Pfam" id="PF04151">
    <property type="entry name" value="PPC"/>
    <property type="match status" value="1"/>
</dbReference>